<organism evidence="2 3">
    <name type="scientific">Actinospica acidithermotolerans</name>
    <dbReference type="NCBI Taxonomy" id="2828514"/>
    <lineage>
        <taxon>Bacteria</taxon>
        <taxon>Bacillati</taxon>
        <taxon>Actinomycetota</taxon>
        <taxon>Actinomycetes</taxon>
        <taxon>Catenulisporales</taxon>
        <taxon>Actinospicaceae</taxon>
        <taxon>Actinospica</taxon>
    </lineage>
</organism>
<accession>A0A941EH81</accession>
<dbReference type="AlphaFoldDB" id="A0A941EH81"/>
<keyword evidence="1" id="KW-0812">Transmembrane</keyword>
<dbReference type="NCBIfam" id="NF038012">
    <property type="entry name" value="DMT_1"/>
    <property type="match status" value="1"/>
</dbReference>
<gene>
    <name evidence="2" type="ORF">KDK95_28835</name>
</gene>
<dbReference type="Proteomes" id="UP000676325">
    <property type="component" value="Unassembled WGS sequence"/>
</dbReference>
<feature type="transmembrane region" description="Helical" evidence="1">
    <location>
        <begin position="234"/>
        <end position="251"/>
    </location>
</feature>
<protein>
    <submittedName>
        <fullName evidence="2">DMT family transporter</fullName>
    </submittedName>
</protein>
<feature type="transmembrane region" description="Helical" evidence="1">
    <location>
        <begin position="137"/>
        <end position="158"/>
    </location>
</feature>
<evidence type="ECO:0000313" key="2">
    <source>
        <dbReference type="EMBL" id="MBR7830343.1"/>
    </source>
</evidence>
<proteinExistence type="predicted"/>
<feature type="transmembrane region" description="Helical" evidence="1">
    <location>
        <begin position="164"/>
        <end position="184"/>
    </location>
</feature>
<dbReference type="SUPFAM" id="SSF103481">
    <property type="entry name" value="Multidrug resistance efflux transporter EmrE"/>
    <property type="match status" value="1"/>
</dbReference>
<keyword evidence="1" id="KW-0472">Membrane</keyword>
<name>A0A941EH81_9ACTN</name>
<reference evidence="2" key="1">
    <citation type="submission" date="2021-04" db="EMBL/GenBank/DDBJ databases">
        <title>Genome based classification of Actinospica acidithermotolerans sp. nov., an actinobacterium isolated from an Indonesian hot spring.</title>
        <authorList>
            <person name="Kusuma A.B."/>
            <person name="Putra K.E."/>
            <person name="Nafisah S."/>
            <person name="Loh J."/>
            <person name="Nouioui I."/>
            <person name="Goodfellow M."/>
        </authorList>
    </citation>
    <scope>NUCLEOTIDE SEQUENCE</scope>
    <source>
        <strain evidence="2">MGRD01-02</strain>
    </source>
</reference>
<dbReference type="InterPro" id="IPR037185">
    <property type="entry name" value="EmrE-like"/>
</dbReference>
<feature type="transmembrane region" description="Helical" evidence="1">
    <location>
        <begin position="106"/>
        <end position="125"/>
    </location>
</feature>
<dbReference type="EMBL" id="JAGSOH010000127">
    <property type="protein sequence ID" value="MBR7830343.1"/>
    <property type="molecule type" value="Genomic_DNA"/>
</dbReference>
<dbReference type="PANTHER" id="PTHR40761:SF1">
    <property type="entry name" value="CONSERVED INTEGRAL MEMBRANE ALANINE VALINE AND LEUCINE RICH PROTEIN-RELATED"/>
    <property type="match status" value="1"/>
</dbReference>
<sequence length="293" mass="30099">MNALTVVTALLSALSNATSLVLQRHASAGYELVPGQGARSTVKRLLLPLTRLMWWGGATATILSAAFQVIALDSGALSVVQPLLASELLFSLLLGALVFHHRPSGALWRAFVMLAAGLALFLVSASPSGGSDTSSAARWLAVGVVLAGVLAALVLIALRVHGTLRATVLGSATAVCFAATAALIKEVTARFSGGAEAVLTSWHIYAAAAVGLLSMLFLQWTLRAGSLTGSQPALTLGDAVLSIALGVFLFGESIELGWHILPELIGVGMMGYGVFGLTAIHGETSGAADWDET</sequence>
<keyword evidence="3" id="KW-1185">Reference proteome</keyword>
<dbReference type="PANTHER" id="PTHR40761">
    <property type="entry name" value="CONSERVED INTEGRAL MEMBRANE ALANINE VALINE AND LEUCINE RICH PROTEIN-RELATED"/>
    <property type="match status" value="1"/>
</dbReference>
<evidence type="ECO:0000256" key="1">
    <source>
        <dbReference type="SAM" id="Phobius"/>
    </source>
</evidence>
<dbReference type="RefSeq" id="WP_212521470.1">
    <property type="nucleotide sequence ID" value="NZ_JAGSOH010000127.1"/>
</dbReference>
<feature type="transmembrane region" description="Helical" evidence="1">
    <location>
        <begin position="204"/>
        <end position="222"/>
    </location>
</feature>
<keyword evidence="1" id="KW-1133">Transmembrane helix</keyword>
<feature type="transmembrane region" description="Helical" evidence="1">
    <location>
        <begin position="52"/>
        <end position="72"/>
    </location>
</feature>
<feature type="transmembrane region" description="Helical" evidence="1">
    <location>
        <begin position="79"/>
        <end position="100"/>
    </location>
</feature>
<evidence type="ECO:0000313" key="3">
    <source>
        <dbReference type="Proteomes" id="UP000676325"/>
    </source>
</evidence>
<comment type="caution">
    <text evidence="2">The sequence shown here is derived from an EMBL/GenBank/DDBJ whole genome shotgun (WGS) entry which is preliminary data.</text>
</comment>